<keyword evidence="2" id="KW-1185">Reference proteome</keyword>
<proteinExistence type="predicted"/>
<dbReference type="PANTHER" id="PTHR30458:SF0">
    <property type="entry name" value="1,2-PHENYLACETYL-COA EPOXIDASE, SUBUNIT C"/>
    <property type="match status" value="1"/>
</dbReference>
<comment type="caution">
    <text evidence="1">The sequence shown here is derived from an EMBL/GenBank/DDBJ whole genome shotgun (WGS) entry which is preliminary data.</text>
</comment>
<dbReference type="Proteomes" id="UP000319148">
    <property type="component" value="Unassembled WGS sequence"/>
</dbReference>
<dbReference type="PIRSF" id="PIRSF037834">
    <property type="entry name" value="PA_CoA_Oase3"/>
    <property type="match status" value="1"/>
</dbReference>
<dbReference type="PANTHER" id="PTHR30458">
    <property type="entry name" value="PHENYLACETIC ACID DEGRADATION PROTEIN PAA"/>
    <property type="match status" value="1"/>
</dbReference>
<sequence>MTDTNRKAVADYATLLGDNALIMGHRLSEWCYLAPTLELDVAMSNCALDYIGQARELFTYAGEITGKTEDDIAYLRDEMDYRNLLLTEMPNNDWGYSMAKLFFFSAFAKLFYEKLMQSKDETLAAIGEKSLKEVKYHLRFSSEWLIRLGDGTEESHERAQKAIDDVWMFTGEMFTLSDFERDLAEQGIAVDVSTLKADWDGVVNELLAEATLKRPENDWMQSGGKQGHHSEYMGHILSELQYMQRRFPNCQW</sequence>
<dbReference type="NCBIfam" id="TIGR02158">
    <property type="entry name" value="PA_CoA_Oxy3"/>
    <property type="match status" value="1"/>
</dbReference>
<reference evidence="2" key="1">
    <citation type="submission" date="2019-06" db="EMBL/GenBank/DDBJ databases">
        <title>The complete genome of Emcibacter congregatus ZYLT.</title>
        <authorList>
            <person name="Zhao Z."/>
        </authorList>
    </citation>
    <scope>NUCLEOTIDE SEQUENCE [LARGE SCALE GENOMIC DNA]</scope>
    <source>
        <strain evidence="2">MCCC 1A06723</strain>
    </source>
</reference>
<dbReference type="InterPro" id="IPR012347">
    <property type="entry name" value="Ferritin-like"/>
</dbReference>
<dbReference type="SUPFAM" id="SSF47240">
    <property type="entry name" value="Ferritin-like"/>
    <property type="match status" value="1"/>
</dbReference>
<dbReference type="AlphaFoldDB" id="A0A501PCN3"/>
<dbReference type="FunFam" id="1.20.1260.10:FF:000012">
    <property type="entry name" value="1,2-phenylacetyl-CoA epoxidase, subunit C"/>
    <property type="match status" value="1"/>
</dbReference>
<accession>A0A501PCN3</accession>
<organism evidence="1 2">
    <name type="scientific">Emcibacter nanhaiensis</name>
    <dbReference type="NCBI Taxonomy" id="1505037"/>
    <lineage>
        <taxon>Bacteria</taxon>
        <taxon>Pseudomonadati</taxon>
        <taxon>Pseudomonadota</taxon>
        <taxon>Alphaproteobacteria</taxon>
        <taxon>Emcibacterales</taxon>
        <taxon>Emcibacteraceae</taxon>
        <taxon>Emcibacter</taxon>
    </lineage>
</organism>
<evidence type="ECO:0000313" key="1">
    <source>
        <dbReference type="EMBL" id="TPD57811.1"/>
    </source>
</evidence>
<dbReference type="RefSeq" id="WP_139942127.1">
    <property type="nucleotide sequence ID" value="NZ_JBHSYP010000005.1"/>
</dbReference>
<evidence type="ECO:0000313" key="2">
    <source>
        <dbReference type="Proteomes" id="UP000319148"/>
    </source>
</evidence>
<dbReference type="GO" id="GO:0010124">
    <property type="term" value="P:phenylacetate catabolic process"/>
    <property type="evidence" value="ECO:0007669"/>
    <property type="project" value="InterPro"/>
</dbReference>
<gene>
    <name evidence="1" type="primary">paaC</name>
    <name evidence="1" type="ORF">FIV46_17055</name>
</gene>
<dbReference type="Gene3D" id="1.20.1260.10">
    <property type="match status" value="1"/>
</dbReference>
<protein>
    <submittedName>
        <fullName evidence="1">Phenylacetate-CoA oxygenase subunit PaaC</fullName>
    </submittedName>
</protein>
<name>A0A501PCN3_9PROT</name>
<dbReference type="InterPro" id="IPR011882">
    <property type="entry name" value="PaaC"/>
</dbReference>
<dbReference type="EMBL" id="VFIY01000018">
    <property type="protein sequence ID" value="TPD57811.1"/>
    <property type="molecule type" value="Genomic_DNA"/>
</dbReference>
<dbReference type="Pfam" id="PF05138">
    <property type="entry name" value="PaaA_PaaC"/>
    <property type="match status" value="1"/>
</dbReference>
<dbReference type="InterPro" id="IPR052703">
    <property type="entry name" value="Aromatic_CoA_ox/epox"/>
</dbReference>
<dbReference type="InterPro" id="IPR007814">
    <property type="entry name" value="PaaA_PaaC"/>
</dbReference>
<dbReference type="GO" id="GO:0005829">
    <property type="term" value="C:cytosol"/>
    <property type="evidence" value="ECO:0007669"/>
    <property type="project" value="TreeGrafter"/>
</dbReference>
<dbReference type="InterPro" id="IPR009078">
    <property type="entry name" value="Ferritin-like_SF"/>
</dbReference>
<dbReference type="OrthoDB" id="9789947at2"/>